<dbReference type="InterPro" id="IPR008978">
    <property type="entry name" value="HSP20-like_chaperone"/>
</dbReference>
<dbReference type="AlphaFoldDB" id="Q220H0"/>
<proteinExistence type="inferred from homology"/>
<gene>
    <name evidence="4" type="ordered locus">Rfer_0833</name>
</gene>
<dbReference type="CDD" id="cd06464">
    <property type="entry name" value="ACD_sHsps-like"/>
    <property type="match status" value="1"/>
</dbReference>
<dbReference type="SUPFAM" id="SSF49764">
    <property type="entry name" value="HSP20-like chaperones"/>
    <property type="match status" value="1"/>
</dbReference>
<dbReference type="OrthoDB" id="9808910at2"/>
<evidence type="ECO:0000313" key="5">
    <source>
        <dbReference type="Proteomes" id="UP000008332"/>
    </source>
</evidence>
<evidence type="ECO:0000256" key="2">
    <source>
        <dbReference type="RuleBase" id="RU003616"/>
    </source>
</evidence>
<name>Q220H0_ALBFT</name>
<dbReference type="KEGG" id="rfr:Rfer_0833"/>
<dbReference type="PROSITE" id="PS01031">
    <property type="entry name" value="SHSP"/>
    <property type="match status" value="1"/>
</dbReference>
<keyword evidence="4" id="KW-0346">Stress response</keyword>
<dbReference type="PANTHER" id="PTHR11527">
    <property type="entry name" value="HEAT-SHOCK PROTEIN 20 FAMILY MEMBER"/>
    <property type="match status" value="1"/>
</dbReference>
<feature type="domain" description="SHSP" evidence="3">
    <location>
        <begin position="54"/>
        <end position="169"/>
    </location>
</feature>
<dbReference type="HOGENOM" id="CLU_046737_9_2_4"/>
<protein>
    <submittedName>
        <fullName evidence="4">Heat shock protein Hsp20</fullName>
    </submittedName>
</protein>
<keyword evidence="5" id="KW-1185">Reference proteome</keyword>
<dbReference type="InterPro" id="IPR031107">
    <property type="entry name" value="Small_HSP"/>
</dbReference>
<dbReference type="STRING" id="338969.Rfer_0833"/>
<dbReference type="eggNOG" id="COG0071">
    <property type="taxonomic scope" value="Bacteria"/>
</dbReference>
<organism evidence="4 5">
    <name type="scientific">Albidiferax ferrireducens (strain ATCC BAA-621 / DSM 15236 / T118)</name>
    <name type="common">Rhodoferax ferrireducens</name>
    <dbReference type="NCBI Taxonomy" id="338969"/>
    <lineage>
        <taxon>Bacteria</taxon>
        <taxon>Pseudomonadati</taxon>
        <taxon>Pseudomonadota</taxon>
        <taxon>Betaproteobacteria</taxon>
        <taxon>Burkholderiales</taxon>
        <taxon>Comamonadaceae</taxon>
        <taxon>Rhodoferax</taxon>
    </lineage>
</organism>
<dbReference type="EMBL" id="CP000267">
    <property type="protein sequence ID" value="ABD68583.1"/>
    <property type="molecule type" value="Genomic_DNA"/>
</dbReference>
<evidence type="ECO:0000259" key="3">
    <source>
        <dbReference type="PROSITE" id="PS01031"/>
    </source>
</evidence>
<dbReference type="Proteomes" id="UP000008332">
    <property type="component" value="Chromosome"/>
</dbReference>
<evidence type="ECO:0000313" key="4">
    <source>
        <dbReference type="EMBL" id="ABD68583.1"/>
    </source>
</evidence>
<evidence type="ECO:0000256" key="1">
    <source>
        <dbReference type="PROSITE-ProRule" id="PRU00285"/>
    </source>
</evidence>
<sequence>MTMLNSLKKTGEKIGHEISRAWDSLSEGWRELLSRSSDSLTKFTHHKEETPTAGSALAAFPSWSLLAGELEETAKDVLVRIELPGMDKDDCQITIDGNTLYLSGEKRFERETSDSTYHVMERAYGSFQRAIPLPRNVNIEKAQASFKNGVLTVRLPKEGKDQAKSLPVS</sequence>
<accession>Q220H0</accession>
<reference evidence="5" key="1">
    <citation type="submission" date="2006-02" db="EMBL/GenBank/DDBJ databases">
        <title>Complete sequence of chromosome of Rhodoferax ferrireducens DSM 15236.</title>
        <authorList>
            <person name="Copeland A."/>
            <person name="Lucas S."/>
            <person name="Lapidus A."/>
            <person name="Barry K."/>
            <person name="Detter J.C."/>
            <person name="Glavina del Rio T."/>
            <person name="Hammon N."/>
            <person name="Israni S."/>
            <person name="Pitluck S."/>
            <person name="Brettin T."/>
            <person name="Bruce D."/>
            <person name="Han C."/>
            <person name="Tapia R."/>
            <person name="Gilna P."/>
            <person name="Kiss H."/>
            <person name="Schmutz J."/>
            <person name="Larimer F."/>
            <person name="Land M."/>
            <person name="Kyrpides N."/>
            <person name="Ivanova N."/>
            <person name="Richardson P."/>
        </authorList>
    </citation>
    <scope>NUCLEOTIDE SEQUENCE [LARGE SCALE GENOMIC DNA]</scope>
    <source>
        <strain evidence="5">ATCC BAA-621 / DSM 15236 / T118</strain>
    </source>
</reference>
<dbReference type="InterPro" id="IPR002068">
    <property type="entry name" value="A-crystallin/Hsp20_dom"/>
</dbReference>
<dbReference type="Pfam" id="PF00011">
    <property type="entry name" value="HSP20"/>
    <property type="match status" value="1"/>
</dbReference>
<dbReference type="Gene3D" id="2.60.40.790">
    <property type="match status" value="1"/>
</dbReference>
<comment type="similarity">
    <text evidence="1 2">Belongs to the small heat shock protein (HSP20) family.</text>
</comment>